<dbReference type="GO" id="GO:0016757">
    <property type="term" value="F:glycosyltransferase activity"/>
    <property type="evidence" value="ECO:0007669"/>
    <property type="project" value="UniProtKB-KW"/>
</dbReference>
<proteinExistence type="predicted"/>
<sequence>MPKKILLIPDEPNWALDKNAKDLVKYNKSKLRLDICYYDDFRTDADRYYREYDLLFPMYMGIFFDFLKRRYPVDTAVTGIRSYHRWDKRKTLPPGYNTHPSFKIVHKLKKALLVNTHCKKLWYIFARYFPVIHTKYTCDLQMFYPETTKKKSDKLIIGWTGSLTNHPGKRGFHEFIKPACEAVDGVELKVQSKEDGVITDDNQMRAFYNSLDLYIIASRSEGTPRPAIEAAACGVPVISTDVGIIPELMEDGENGFIVRRTLEAFVEKLQWIADNRDRLPEMGKKLRQKMEREFNWEHLIYQWTDFMEYALEIKRLKKEGYLK</sequence>
<evidence type="ECO:0000259" key="3">
    <source>
        <dbReference type="Pfam" id="PF00534"/>
    </source>
</evidence>
<dbReference type="AlphaFoldDB" id="A0A7V4WUG1"/>
<dbReference type="CDD" id="cd03801">
    <property type="entry name" value="GT4_PimA-like"/>
    <property type="match status" value="1"/>
</dbReference>
<keyword evidence="2" id="KW-0808">Transferase</keyword>
<dbReference type="InterPro" id="IPR001296">
    <property type="entry name" value="Glyco_trans_1"/>
</dbReference>
<accession>A0A7V4WUG1</accession>
<reference evidence="4" key="1">
    <citation type="journal article" date="2020" name="mSystems">
        <title>Genome- and Community-Level Interaction Insights into Carbon Utilization and Element Cycling Functions of Hydrothermarchaeota in Hydrothermal Sediment.</title>
        <authorList>
            <person name="Zhou Z."/>
            <person name="Liu Y."/>
            <person name="Xu W."/>
            <person name="Pan J."/>
            <person name="Luo Z.H."/>
            <person name="Li M."/>
        </authorList>
    </citation>
    <scope>NUCLEOTIDE SEQUENCE [LARGE SCALE GENOMIC DNA]</scope>
    <source>
        <strain evidence="4">HyVt-577</strain>
    </source>
</reference>
<dbReference type="EMBL" id="DRQG01000016">
    <property type="protein sequence ID" value="HGY54362.1"/>
    <property type="molecule type" value="Genomic_DNA"/>
</dbReference>
<evidence type="ECO:0000256" key="1">
    <source>
        <dbReference type="ARBA" id="ARBA00022676"/>
    </source>
</evidence>
<keyword evidence="1" id="KW-0328">Glycosyltransferase</keyword>
<dbReference type="PANTHER" id="PTHR12526:SF629">
    <property type="entry name" value="TEICHURONIC ACID BIOSYNTHESIS GLYCOSYLTRANSFERASE TUAH-RELATED"/>
    <property type="match status" value="1"/>
</dbReference>
<evidence type="ECO:0000256" key="2">
    <source>
        <dbReference type="ARBA" id="ARBA00022679"/>
    </source>
</evidence>
<evidence type="ECO:0000313" key="4">
    <source>
        <dbReference type="EMBL" id="HGY54362.1"/>
    </source>
</evidence>
<gene>
    <name evidence="4" type="ORF">ENK44_01545</name>
</gene>
<dbReference type="PANTHER" id="PTHR12526">
    <property type="entry name" value="GLYCOSYLTRANSFERASE"/>
    <property type="match status" value="1"/>
</dbReference>
<dbReference type="Pfam" id="PF00534">
    <property type="entry name" value="Glycos_transf_1"/>
    <property type="match status" value="1"/>
</dbReference>
<feature type="domain" description="Glycosyl transferase family 1" evidence="3">
    <location>
        <begin position="200"/>
        <end position="287"/>
    </location>
</feature>
<comment type="caution">
    <text evidence="4">The sequence shown here is derived from an EMBL/GenBank/DDBJ whole genome shotgun (WGS) entry which is preliminary data.</text>
</comment>
<name>A0A7V4WUG1_CALAY</name>
<dbReference type="Gene3D" id="3.40.50.2000">
    <property type="entry name" value="Glycogen Phosphorylase B"/>
    <property type="match status" value="1"/>
</dbReference>
<dbReference type="SUPFAM" id="SSF53756">
    <property type="entry name" value="UDP-Glycosyltransferase/glycogen phosphorylase"/>
    <property type="match status" value="1"/>
</dbReference>
<organism evidence="4">
    <name type="scientific">Caldithrix abyssi</name>
    <dbReference type="NCBI Taxonomy" id="187145"/>
    <lineage>
        <taxon>Bacteria</taxon>
        <taxon>Pseudomonadati</taxon>
        <taxon>Calditrichota</taxon>
        <taxon>Calditrichia</taxon>
        <taxon>Calditrichales</taxon>
        <taxon>Calditrichaceae</taxon>
        <taxon>Caldithrix</taxon>
    </lineage>
</organism>
<protein>
    <submittedName>
        <fullName evidence="4">Glycosyltransferase</fullName>
    </submittedName>
</protein>
<dbReference type="Proteomes" id="UP000885779">
    <property type="component" value="Unassembled WGS sequence"/>
</dbReference>